<comment type="caution">
    <text evidence="2">The sequence shown here is derived from an EMBL/GenBank/DDBJ whole genome shotgun (WGS) entry which is preliminary data.</text>
</comment>
<accession>A0A5N6MXP6</accession>
<feature type="compositionally biased region" description="Polar residues" evidence="1">
    <location>
        <begin position="55"/>
        <end position="68"/>
    </location>
</feature>
<dbReference type="EMBL" id="SZYD01000014">
    <property type="protein sequence ID" value="KAD4178797.1"/>
    <property type="molecule type" value="Genomic_DNA"/>
</dbReference>
<name>A0A5N6MXP6_9ASTR</name>
<reference evidence="2 3" key="1">
    <citation type="submission" date="2019-05" db="EMBL/GenBank/DDBJ databases">
        <title>Mikania micrantha, genome provides insights into the molecular mechanism of rapid growth.</title>
        <authorList>
            <person name="Liu B."/>
        </authorList>
    </citation>
    <scope>NUCLEOTIDE SEQUENCE [LARGE SCALE GENOMIC DNA]</scope>
    <source>
        <strain evidence="2">NLD-2019</strain>
        <tissue evidence="2">Leaf</tissue>
    </source>
</reference>
<feature type="region of interest" description="Disordered" evidence="1">
    <location>
        <begin position="55"/>
        <end position="116"/>
    </location>
</feature>
<evidence type="ECO:0000313" key="3">
    <source>
        <dbReference type="Proteomes" id="UP000326396"/>
    </source>
</evidence>
<gene>
    <name evidence="2" type="ORF">E3N88_27388</name>
</gene>
<feature type="compositionally biased region" description="Basic residues" evidence="1">
    <location>
        <begin position="104"/>
        <end position="116"/>
    </location>
</feature>
<keyword evidence="3" id="KW-1185">Reference proteome</keyword>
<organism evidence="2 3">
    <name type="scientific">Mikania micrantha</name>
    <name type="common">bitter vine</name>
    <dbReference type="NCBI Taxonomy" id="192012"/>
    <lineage>
        <taxon>Eukaryota</taxon>
        <taxon>Viridiplantae</taxon>
        <taxon>Streptophyta</taxon>
        <taxon>Embryophyta</taxon>
        <taxon>Tracheophyta</taxon>
        <taxon>Spermatophyta</taxon>
        <taxon>Magnoliopsida</taxon>
        <taxon>eudicotyledons</taxon>
        <taxon>Gunneridae</taxon>
        <taxon>Pentapetalae</taxon>
        <taxon>asterids</taxon>
        <taxon>campanulids</taxon>
        <taxon>Asterales</taxon>
        <taxon>Asteraceae</taxon>
        <taxon>Asteroideae</taxon>
        <taxon>Heliantheae alliance</taxon>
        <taxon>Eupatorieae</taxon>
        <taxon>Mikania</taxon>
    </lineage>
</organism>
<dbReference type="Proteomes" id="UP000326396">
    <property type="component" value="Linkage Group LG4"/>
</dbReference>
<sequence>MDNRICSGGMPRLQAVSNEAPISFPISNNPFKLTMATPTLPSEILNSFIQVISQHNQTARPQNRPSRTTKWHDGRTSGIKVNLPDTNKGKGEETFNENQVFGPKGKRQAPRQKHNAMRLMDDSDDVSWDRRRACAWHALVCRHNEQKLISNPGYCYKSLYLIDFVESLLDLPVCPLVGREWGFNGRERVGREWGKGLDDRWG</sequence>
<evidence type="ECO:0000256" key="1">
    <source>
        <dbReference type="SAM" id="MobiDB-lite"/>
    </source>
</evidence>
<evidence type="ECO:0000313" key="2">
    <source>
        <dbReference type="EMBL" id="KAD4178797.1"/>
    </source>
</evidence>
<proteinExistence type="predicted"/>
<dbReference type="AlphaFoldDB" id="A0A5N6MXP6"/>
<protein>
    <submittedName>
        <fullName evidence="2">Uncharacterized protein</fullName>
    </submittedName>
</protein>